<feature type="repeat" description="ANK" evidence="3">
    <location>
        <begin position="140"/>
        <end position="172"/>
    </location>
</feature>
<keyword evidence="4" id="KW-0067">ATP-binding</keyword>
<dbReference type="SUPFAM" id="SSF56112">
    <property type="entry name" value="Protein kinase-like (PK-like)"/>
    <property type="match status" value="1"/>
</dbReference>
<keyword evidence="2 3" id="KW-0040">ANK repeat</keyword>
<dbReference type="SUPFAM" id="SSF48403">
    <property type="entry name" value="Ankyrin repeat"/>
    <property type="match status" value="1"/>
</dbReference>
<dbReference type="PROSITE" id="PS50011">
    <property type="entry name" value="PROTEIN_KINASE_DOM"/>
    <property type="match status" value="1"/>
</dbReference>
<keyword evidence="1" id="KW-0677">Repeat</keyword>
<dbReference type="PROSITE" id="PS50297">
    <property type="entry name" value="ANK_REP_REGION"/>
    <property type="match status" value="6"/>
</dbReference>
<dbReference type="Pfam" id="PF12796">
    <property type="entry name" value="Ank_2"/>
    <property type="match status" value="2"/>
</dbReference>
<feature type="domain" description="Protein kinase" evidence="5">
    <location>
        <begin position="472"/>
        <end position="727"/>
    </location>
</feature>
<dbReference type="EMBL" id="CACVKT020008730">
    <property type="protein sequence ID" value="CAC5417194.1"/>
    <property type="molecule type" value="Genomic_DNA"/>
</dbReference>
<organism evidence="6 7">
    <name type="scientific">Mytilus coruscus</name>
    <name type="common">Sea mussel</name>
    <dbReference type="NCBI Taxonomy" id="42192"/>
    <lineage>
        <taxon>Eukaryota</taxon>
        <taxon>Metazoa</taxon>
        <taxon>Spiralia</taxon>
        <taxon>Lophotrochozoa</taxon>
        <taxon>Mollusca</taxon>
        <taxon>Bivalvia</taxon>
        <taxon>Autobranchia</taxon>
        <taxon>Pteriomorphia</taxon>
        <taxon>Mytilida</taxon>
        <taxon>Mytiloidea</taxon>
        <taxon>Mytilidae</taxon>
        <taxon>Mytilinae</taxon>
        <taxon>Mytilus</taxon>
    </lineage>
</organism>
<evidence type="ECO:0000256" key="4">
    <source>
        <dbReference type="PROSITE-ProRule" id="PRU10141"/>
    </source>
</evidence>
<evidence type="ECO:0000256" key="3">
    <source>
        <dbReference type="PROSITE-ProRule" id="PRU00023"/>
    </source>
</evidence>
<proteinExistence type="predicted"/>
<dbReference type="PROSITE" id="PS50088">
    <property type="entry name" value="ANK_REPEAT"/>
    <property type="match status" value="6"/>
</dbReference>
<dbReference type="InterPro" id="IPR001245">
    <property type="entry name" value="Ser-Thr/Tyr_kinase_cat_dom"/>
</dbReference>
<dbReference type="Pfam" id="PF13637">
    <property type="entry name" value="Ank_4"/>
    <property type="match status" value="1"/>
</dbReference>
<dbReference type="InterPro" id="IPR036770">
    <property type="entry name" value="Ankyrin_rpt-contain_sf"/>
</dbReference>
<feature type="repeat" description="ANK" evidence="3">
    <location>
        <begin position="311"/>
        <end position="334"/>
    </location>
</feature>
<keyword evidence="7" id="KW-1185">Reference proteome</keyword>
<dbReference type="PANTHER" id="PTHR24198:SF183">
    <property type="entry name" value="SUPPRESSOR_ENHANCER OF LIN-12"/>
    <property type="match status" value="1"/>
</dbReference>
<keyword evidence="6" id="KW-0808">Transferase</keyword>
<gene>
    <name evidence="6" type="ORF">MCOR_49733</name>
</gene>
<feature type="repeat" description="ANK" evidence="3">
    <location>
        <begin position="173"/>
        <end position="205"/>
    </location>
</feature>
<evidence type="ECO:0000313" key="6">
    <source>
        <dbReference type="EMBL" id="CAC5417194.1"/>
    </source>
</evidence>
<dbReference type="Gene3D" id="1.25.40.20">
    <property type="entry name" value="Ankyrin repeat-containing domain"/>
    <property type="match status" value="3"/>
</dbReference>
<dbReference type="OrthoDB" id="339325at2759"/>
<dbReference type="GO" id="GO:0005524">
    <property type="term" value="F:ATP binding"/>
    <property type="evidence" value="ECO:0007669"/>
    <property type="project" value="UniProtKB-UniRule"/>
</dbReference>
<dbReference type="Gene3D" id="1.10.510.10">
    <property type="entry name" value="Transferase(Phosphotransferase) domain 1"/>
    <property type="match status" value="1"/>
</dbReference>
<dbReference type="InterPro" id="IPR000719">
    <property type="entry name" value="Prot_kinase_dom"/>
</dbReference>
<dbReference type="SMART" id="SM00248">
    <property type="entry name" value="ANK"/>
    <property type="match status" value="10"/>
</dbReference>
<accession>A0A6J8E902</accession>
<dbReference type="PROSITE" id="PS00107">
    <property type="entry name" value="PROTEIN_KINASE_ATP"/>
    <property type="match status" value="1"/>
</dbReference>
<dbReference type="Pfam" id="PF07714">
    <property type="entry name" value="PK_Tyr_Ser-Thr"/>
    <property type="match status" value="1"/>
</dbReference>
<sequence length="847" mass="93678">MGNYKSRPTVSCADELKKKISESYSIFRSRVIEDLRPRDSDWSELQQLCAKCDVNKVKQILTDENVVENTDGNFTLLHIACLSGTSRSLVDLLIKRGVQPCVLTKNQFAAIHLATYKGDIECVQYLLEHDNVDVNLPGNSGITPLHIAAMCGHSEITSLLLENGGLINKGDAVKFSPLHLACNFGHDKVVELLISCGADINISGGVGDRPLHLACSKGHLNISKLLISGTSKQIADVNVTDDEEHRPIHFCCKSGHLMVLHYLLEHQAEAHGENIYGDTPLHLACYNAKVEVVKQLVSLTGPDSLVKENLFGETPLHSACTNGRSLELIKFLLEQPVVNINCQGKDGHTALHSACYHGHIRVVQFLLEWRADMNLVAQIVDQKDGNEKIEEQTALMWAYEQGHDSIVTLLKHHKLPQEESACGDYSQPGGEGSYVSVPSPLGKLKSMTREKIDVLQLRATLPRHFQLQLTDLTFQEPIGSGSFGKVYKGLCGGKICAIKRYRGNSFGAKSDVDMFCREVAILSKLNSPYVINFVGATLDDPSQFAIVTQYVSGGSIFSIIHEHKRMIDVQSKLTIASDVAKGMMYLHNLPQPIIHRDLNSHNILLDDDGHALVADFGESRFLRSTEDNMTKQPGNLRWMAPEIFTQCNKYSIKADIFSYSLCLWELLSGELPFSHLKPAAAAAEMAYHNTRPPIAVTFPKPIVAFLQRGWHANPEDRPEFREILPFIEECRESQAAGTINNTSSTASLVAHFTSALPQIKDEDSEEEGRATPPLTGTVTALRTKWELEANRNSTVPLEEIRRRLQFPQIDKNGYVSDPLSTLRLPVTLPMSDSCSDISSASTTSSIT</sequence>
<dbReference type="AlphaFoldDB" id="A0A6J8E902"/>
<evidence type="ECO:0000256" key="2">
    <source>
        <dbReference type="ARBA" id="ARBA00023043"/>
    </source>
</evidence>
<dbReference type="EC" id="2.7.11.1" evidence="6"/>
<reference evidence="6 7" key="1">
    <citation type="submission" date="2020-06" db="EMBL/GenBank/DDBJ databases">
        <authorList>
            <person name="Li R."/>
            <person name="Bekaert M."/>
        </authorList>
    </citation>
    <scope>NUCLEOTIDE SEQUENCE [LARGE SCALE GENOMIC DNA]</scope>
    <source>
        <strain evidence="7">wild</strain>
    </source>
</reference>
<dbReference type="Gene3D" id="3.30.200.20">
    <property type="entry name" value="Phosphorylase Kinase, domain 1"/>
    <property type="match status" value="1"/>
</dbReference>
<dbReference type="GO" id="GO:0004674">
    <property type="term" value="F:protein serine/threonine kinase activity"/>
    <property type="evidence" value="ECO:0007669"/>
    <property type="project" value="UniProtKB-EC"/>
</dbReference>
<keyword evidence="4" id="KW-0547">Nucleotide-binding</keyword>
<feature type="binding site" evidence="4">
    <location>
        <position position="499"/>
    </location>
    <ligand>
        <name>ATP</name>
        <dbReference type="ChEBI" id="CHEBI:30616"/>
    </ligand>
</feature>
<feature type="repeat" description="ANK" evidence="3">
    <location>
        <begin position="346"/>
        <end position="378"/>
    </location>
</feature>
<name>A0A6J8E902_MYTCO</name>
<evidence type="ECO:0000259" key="5">
    <source>
        <dbReference type="PROSITE" id="PS50011"/>
    </source>
</evidence>
<dbReference type="InterPro" id="IPR011009">
    <property type="entry name" value="Kinase-like_dom_sf"/>
</dbReference>
<dbReference type="FunFam" id="1.10.510.10:FF:000259">
    <property type="entry name" value="Serine/threonine-protein kinase TNNI3K"/>
    <property type="match status" value="1"/>
</dbReference>
<dbReference type="Proteomes" id="UP000507470">
    <property type="component" value="Unassembled WGS sequence"/>
</dbReference>
<feature type="repeat" description="ANK" evidence="3">
    <location>
        <begin position="206"/>
        <end position="228"/>
    </location>
</feature>
<dbReference type="PRINTS" id="PR01415">
    <property type="entry name" value="ANKYRIN"/>
</dbReference>
<dbReference type="PANTHER" id="PTHR24198">
    <property type="entry name" value="ANKYRIN REPEAT AND PROTEIN KINASE DOMAIN-CONTAINING PROTEIN"/>
    <property type="match status" value="1"/>
</dbReference>
<evidence type="ECO:0000256" key="1">
    <source>
        <dbReference type="ARBA" id="ARBA00022737"/>
    </source>
</evidence>
<dbReference type="InterPro" id="IPR017441">
    <property type="entry name" value="Protein_kinase_ATP_BS"/>
</dbReference>
<dbReference type="InterPro" id="IPR002110">
    <property type="entry name" value="Ankyrin_rpt"/>
</dbReference>
<evidence type="ECO:0000313" key="7">
    <source>
        <dbReference type="Proteomes" id="UP000507470"/>
    </source>
</evidence>
<protein>
    <submittedName>
        <fullName evidence="6">TNNI3K</fullName>
        <ecNumber evidence="6">2.7.11.1</ecNumber>
    </submittedName>
</protein>
<feature type="repeat" description="ANK" evidence="3">
    <location>
        <begin position="276"/>
        <end position="298"/>
    </location>
</feature>